<keyword evidence="1" id="KW-0812">Transmembrane</keyword>
<organism evidence="2 3">
    <name type="scientific">Sporormia fimetaria CBS 119925</name>
    <dbReference type="NCBI Taxonomy" id="1340428"/>
    <lineage>
        <taxon>Eukaryota</taxon>
        <taxon>Fungi</taxon>
        <taxon>Dikarya</taxon>
        <taxon>Ascomycota</taxon>
        <taxon>Pezizomycotina</taxon>
        <taxon>Dothideomycetes</taxon>
        <taxon>Pleosporomycetidae</taxon>
        <taxon>Pleosporales</taxon>
        <taxon>Sporormiaceae</taxon>
        <taxon>Sporormia</taxon>
    </lineage>
</organism>
<dbReference type="AlphaFoldDB" id="A0A6A6V368"/>
<dbReference type="EMBL" id="MU006585">
    <property type="protein sequence ID" value="KAF2744925.1"/>
    <property type="molecule type" value="Genomic_DNA"/>
</dbReference>
<accession>A0A6A6V368</accession>
<proteinExistence type="predicted"/>
<gene>
    <name evidence="2" type="ORF">M011DRAFT_152764</name>
</gene>
<dbReference type="OrthoDB" id="341259at2759"/>
<sequence>MPYFYVEPLSGVLNRAGWCEKYAQSFTACKSGAAFRKRSLADMAHMPLLPPTLDEYHYPALTQAALDQRNKDQVLKKYGKGVSGEELIICVHQLWIWDISGVHIDLIYPYHVDDDFPALINDFLSIINEDYSDPEGIRAVAIGVLMSRMIDMLEARPKTLMSRSILAVFESALADLSEQVRLYAKKIDFAEVDIDEEKRFFHEIADIQNELAMIKSVLLQQEEVWRDYAYNMWPDQWEGGREGRFLLPQDYGVLDQDTWREVLRPQTQFQKYKRRIAHIEDEAQRVEKTITAFLDLKQKHATMQETHATGVMSAAVVGFTVITIIFTPLSFLVALFALPIDTFQDRQTVSRFTDESGTYSRGYIAKWAGELMLVSGECFS</sequence>
<feature type="transmembrane region" description="Helical" evidence="1">
    <location>
        <begin position="311"/>
        <end position="338"/>
    </location>
</feature>
<evidence type="ECO:0000313" key="3">
    <source>
        <dbReference type="Proteomes" id="UP000799440"/>
    </source>
</evidence>
<keyword evidence="1" id="KW-1133">Transmembrane helix</keyword>
<name>A0A6A6V368_9PLEO</name>
<protein>
    <submittedName>
        <fullName evidence="2">Uncharacterized protein</fullName>
    </submittedName>
</protein>
<keyword evidence="1" id="KW-0472">Membrane</keyword>
<evidence type="ECO:0000256" key="1">
    <source>
        <dbReference type="SAM" id="Phobius"/>
    </source>
</evidence>
<evidence type="ECO:0000313" key="2">
    <source>
        <dbReference type="EMBL" id="KAF2744925.1"/>
    </source>
</evidence>
<reference evidence="2" key="1">
    <citation type="journal article" date="2020" name="Stud. Mycol.">
        <title>101 Dothideomycetes genomes: a test case for predicting lifestyles and emergence of pathogens.</title>
        <authorList>
            <person name="Haridas S."/>
            <person name="Albert R."/>
            <person name="Binder M."/>
            <person name="Bloem J."/>
            <person name="Labutti K."/>
            <person name="Salamov A."/>
            <person name="Andreopoulos B."/>
            <person name="Baker S."/>
            <person name="Barry K."/>
            <person name="Bills G."/>
            <person name="Bluhm B."/>
            <person name="Cannon C."/>
            <person name="Castanera R."/>
            <person name="Culley D."/>
            <person name="Daum C."/>
            <person name="Ezra D."/>
            <person name="Gonzalez J."/>
            <person name="Henrissat B."/>
            <person name="Kuo A."/>
            <person name="Liang C."/>
            <person name="Lipzen A."/>
            <person name="Lutzoni F."/>
            <person name="Magnuson J."/>
            <person name="Mondo S."/>
            <person name="Nolan M."/>
            <person name="Ohm R."/>
            <person name="Pangilinan J."/>
            <person name="Park H.-J."/>
            <person name="Ramirez L."/>
            <person name="Alfaro M."/>
            <person name="Sun H."/>
            <person name="Tritt A."/>
            <person name="Yoshinaga Y."/>
            <person name="Zwiers L.-H."/>
            <person name="Turgeon B."/>
            <person name="Goodwin S."/>
            <person name="Spatafora J."/>
            <person name="Crous P."/>
            <person name="Grigoriev I."/>
        </authorList>
    </citation>
    <scope>NUCLEOTIDE SEQUENCE</scope>
    <source>
        <strain evidence="2">CBS 119925</strain>
    </source>
</reference>
<keyword evidence="3" id="KW-1185">Reference proteome</keyword>
<dbReference type="Proteomes" id="UP000799440">
    <property type="component" value="Unassembled WGS sequence"/>
</dbReference>